<dbReference type="AlphaFoldDB" id="A0A2I7SF32"/>
<proteinExistence type="predicted"/>
<dbReference type="Proteomes" id="UP000236592">
    <property type="component" value="Chromosome"/>
</dbReference>
<evidence type="ECO:0000313" key="1">
    <source>
        <dbReference type="EMBL" id="AUS04512.1"/>
    </source>
</evidence>
<dbReference type="EMBL" id="CP025938">
    <property type="protein sequence ID" value="AUS04512.1"/>
    <property type="molecule type" value="Genomic_DNA"/>
</dbReference>
<dbReference type="RefSeq" id="WP_102994620.1">
    <property type="nucleotide sequence ID" value="NZ_CP025938.1"/>
</dbReference>
<organism evidence="1 2">
    <name type="scientific">Pseudotamlana carrageenivorans</name>
    <dbReference type="NCBI Taxonomy" id="2069432"/>
    <lineage>
        <taxon>Bacteria</taxon>
        <taxon>Pseudomonadati</taxon>
        <taxon>Bacteroidota</taxon>
        <taxon>Flavobacteriia</taxon>
        <taxon>Flavobacteriales</taxon>
        <taxon>Flavobacteriaceae</taxon>
        <taxon>Pseudotamlana</taxon>
    </lineage>
</organism>
<accession>A0A2I7SF32</accession>
<keyword evidence="2" id="KW-1185">Reference proteome</keyword>
<sequence>MPECNEIFTPDFYAQSHKPYVSAISNCTHQGEVTKVVVSTAATCEVINLVCANCKAVLHEETNC</sequence>
<gene>
    <name evidence="1" type="ORF">C1A40_03050</name>
</gene>
<protein>
    <submittedName>
        <fullName evidence="1">Uncharacterized protein</fullName>
    </submittedName>
</protein>
<reference evidence="2" key="1">
    <citation type="submission" date="2018-01" db="EMBL/GenBank/DDBJ databases">
        <title>Complete genome of Tamlana sp. UJ94.</title>
        <authorList>
            <person name="Jung J."/>
            <person name="Chung D."/>
            <person name="Bae S.S."/>
            <person name="Baek K."/>
        </authorList>
    </citation>
    <scope>NUCLEOTIDE SEQUENCE [LARGE SCALE GENOMIC DNA]</scope>
    <source>
        <strain evidence="2">UJ94</strain>
    </source>
</reference>
<name>A0A2I7SF32_9FLAO</name>
<dbReference type="KEGG" id="taj:C1A40_03050"/>
<evidence type="ECO:0000313" key="2">
    <source>
        <dbReference type="Proteomes" id="UP000236592"/>
    </source>
</evidence>